<dbReference type="Proteomes" id="UP000053593">
    <property type="component" value="Unassembled WGS sequence"/>
</dbReference>
<dbReference type="OrthoDB" id="3222020at2759"/>
<protein>
    <recommendedName>
        <fullName evidence="1">EF-hand domain-containing protein</fullName>
    </recommendedName>
</protein>
<sequence length="698" mass="79569">MASTEQDIAVGIDEIFKNATQSIADAEAFLNKAKPGIEKAKASKEGRSKLVSKASEVVNALLEPASRVADLLKFVGNFYQPCSAAGNVLQGIVDIETGRRDSDIRVGIIYLEFSTTLIQLGCLKPGFQHVRSLQGPLEDLLSGVKSLMEEFGQFCESFYEGKGLKNKLKHYMHFKPNAEKLTDFSTRLASLKTNLNLLLTHQGVLIASANATTLRGIEEKIDKLSHFFAELKDEPEAVAEDFIARNGGEDNVLENDALIDQLAKKLNLQLTSSILRAVKEGADESFRQSYERFHLKLTFAIENRIEVSTETIMKELRNGPYELIKDTDMKAVWKGIAPKESNLKRRQFIDVYQFNMTWKQYKVDCKVDREDFWTRSILTKVHYQLAIGDAIDDDASGYISIEEVNEFMQQKPSSWSTPKWVAYWAYGWDADNLEYRDRINKSYNKIQNLSQKDGLKKEKIKEYLDETQANIKKIANSLWSLDDLDAGADTQMKKLQDERRTQIENTMKTRLKTVNFRIEYDSMAAVCGSDRIEATLLPLVSVLLSRHIYLMSQATVKDEDIEEAIYTMNNIVGVVFNRISDLRRIWRRQRQDVDVQIRYYVNGLFQDYYKVCKFSTYLSGFALVLTLVNRNITRSLIQMRKKNIVTGIARTSGAQKMTSRIPVSSTMNQIAALKSRSAQRKPVLYLRAKGPNIEVRQI</sequence>
<gene>
    <name evidence="2" type="ORF">GYMLUDRAFT_469088</name>
</gene>
<dbReference type="AlphaFoldDB" id="A0A0D0BHT7"/>
<reference evidence="2 3" key="1">
    <citation type="submission" date="2014-04" db="EMBL/GenBank/DDBJ databases">
        <title>Evolutionary Origins and Diversification of the Mycorrhizal Mutualists.</title>
        <authorList>
            <consortium name="DOE Joint Genome Institute"/>
            <consortium name="Mycorrhizal Genomics Consortium"/>
            <person name="Kohler A."/>
            <person name="Kuo A."/>
            <person name="Nagy L.G."/>
            <person name="Floudas D."/>
            <person name="Copeland A."/>
            <person name="Barry K.W."/>
            <person name="Cichocki N."/>
            <person name="Veneault-Fourrey C."/>
            <person name="LaButti K."/>
            <person name="Lindquist E.A."/>
            <person name="Lipzen A."/>
            <person name="Lundell T."/>
            <person name="Morin E."/>
            <person name="Murat C."/>
            <person name="Riley R."/>
            <person name="Ohm R."/>
            <person name="Sun H."/>
            <person name="Tunlid A."/>
            <person name="Henrissat B."/>
            <person name="Grigoriev I.V."/>
            <person name="Hibbett D.S."/>
            <person name="Martin F."/>
        </authorList>
    </citation>
    <scope>NUCLEOTIDE SEQUENCE [LARGE SCALE GENOMIC DNA]</scope>
    <source>
        <strain evidence="2 3">FD-317 M1</strain>
    </source>
</reference>
<evidence type="ECO:0000313" key="2">
    <source>
        <dbReference type="EMBL" id="KIK63515.1"/>
    </source>
</evidence>
<accession>A0A0D0BHT7</accession>
<dbReference type="GO" id="GO:0005509">
    <property type="term" value="F:calcium ion binding"/>
    <property type="evidence" value="ECO:0007669"/>
    <property type="project" value="InterPro"/>
</dbReference>
<dbReference type="InterPro" id="IPR002048">
    <property type="entry name" value="EF_hand_dom"/>
</dbReference>
<dbReference type="InterPro" id="IPR018247">
    <property type="entry name" value="EF_Hand_1_Ca_BS"/>
</dbReference>
<organism evidence="2 3">
    <name type="scientific">Collybiopsis luxurians FD-317 M1</name>
    <dbReference type="NCBI Taxonomy" id="944289"/>
    <lineage>
        <taxon>Eukaryota</taxon>
        <taxon>Fungi</taxon>
        <taxon>Dikarya</taxon>
        <taxon>Basidiomycota</taxon>
        <taxon>Agaricomycotina</taxon>
        <taxon>Agaricomycetes</taxon>
        <taxon>Agaricomycetidae</taxon>
        <taxon>Agaricales</taxon>
        <taxon>Marasmiineae</taxon>
        <taxon>Omphalotaceae</taxon>
        <taxon>Collybiopsis</taxon>
        <taxon>Collybiopsis luxurians</taxon>
    </lineage>
</organism>
<keyword evidence="3" id="KW-1185">Reference proteome</keyword>
<evidence type="ECO:0000313" key="3">
    <source>
        <dbReference type="Proteomes" id="UP000053593"/>
    </source>
</evidence>
<dbReference type="EMBL" id="KN834764">
    <property type="protein sequence ID" value="KIK63515.1"/>
    <property type="molecule type" value="Genomic_DNA"/>
</dbReference>
<evidence type="ECO:0000259" key="1">
    <source>
        <dbReference type="PROSITE" id="PS50222"/>
    </source>
</evidence>
<dbReference type="PROSITE" id="PS00018">
    <property type="entry name" value="EF_HAND_1"/>
    <property type="match status" value="1"/>
</dbReference>
<feature type="domain" description="EF-hand" evidence="1">
    <location>
        <begin position="389"/>
        <end position="414"/>
    </location>
</feature>
<dbReference type="PROSITE" id="PS50222">
    <property type="entry name" value="EF_HAND_2"/>
    <property type="match status" value="1"/>
</dbReference>
<proteinExistence type="predicted"/>
<dbReference type="HOGENOM" id="CLU_021049_0_0_1"/>
<name>A0A0D0BHT7_9AGAR</name>